<feature type="transmembrane region" description="Helical" evidence="1">
    <location>
        <begin position="12"/>
        <end position="40"/>
    </location>
</feature>
<dbReference type="Proteomes" id="UP000008312">
    <property type="component" value="Unassembled WGS sequence"/>
</dbReference>
<organism evidence="2">
    <name type="scientific">Blastocystis hominis</name>
    <dbReference type="NCBI Taxonomy" id="12968"/>
    <lineage>
        <taxon>Eukaryota</taxon>
        <taxon>Sar</taxon>
        <taxon>Stramenopiles</taxon>
        <taxon>Bigyra</taxon>
        <taxon>Opalozoa</taxon>
        <taxon>Opalinata</taxon>
        <taxon>Blastocystidae</taxon>
        <taxon>Blastocystis</taxon>
    </lineage>
</organism>
<sequence length="51" mass="5875">MLINAVEVWHGIAFYLFFWGTFTFCIFSCSFLSATGACLIQGRINKCFENR</sequence>
<gene>
    <name evidence="2" type="ORF">GSBLH_T00000365001</name>
</gene>
<evidence type="ECO:0000313" key="3">
    <source>
        <dbReference type="Proteomes" id="UP000008312"/>
    </source>
</evidence>
<keyword evidence="1" id="KW-0472">Membrane</keyword>
<keyword evidence="3" id="KW-1185">Reference proteome</keyword>
<reference evidence="2" key="1">
    <citation type="submission" date="2010-02" db="EMBL/GenBank/DDBJ databases">
        <title>Sequencing and annotation of the Blastocystis hominis genome.</title>
        <authorList>
            <person name="Wincker P."/>
        </authorList>
    </citation>
    <scope>NUCLEOTIDE SEQUENCE</scope>
    <source>
        <strain evidence="2">Singapore isolate B</strain>
    </source>
</reference>
<proteinExistence type="predicted"/>
<dbReference type="EMBL" id="FN668638">
    <property type="protein sequence ID" value="CBK19963.2"/>
    <property type="molecule type" value="Genomic_DNA"/>
</dbReference>
<evidence type="ECO:0000313" key="2">
    <source>
        <dbReference type="EMBL" id="CBK19963.2"/>
    </source>
</evidence>
<keyword evidence="1" id="KW-0812">Transmembrane</keyword>
<dbReference type="GeneID" id="24917677"/>
<dbReference type="AlphaFoldDB" id="D8LVX4"/>
<keyword evidence="1" id="KW-1133">Transmembrane helix</keyword>
<name>D8LVX4_BLAHO</name>
<protein>
    <submittedName>
        <fullName evidence="2">Uncharacterized protein</fullName>
    </submittedName>
</protein>
<dbReference type="RefSeq" id="XP_012894011.1">
    <property type="nucleotide sequence ID" value="XM_013038557.1"/>
</dbReference>
<accession>D8LVX4</accession>
<evidence type="ECO:0000256" key="1">
    <source>
        <dbReference type="SAM" id="Phobius"/>
    </source>
</evidence>
<dbReference type="InParanoid" id="D8LVX4"/>